<evidence type="ECO:0000313" key="2">
    <source>
        <dbReference type="EMBL" id="UMM34108.1"/>
    </source>
</evidence>
<name>A0AAE9JL11_CAEBR</name>
<feature type="region of interest" description="Disordered" evidence="1">
    <location>
        <begin position="626"/>
        <end position="654"/>
    </location>
</feature>
<organism evidence="2 3">
    <name type="scientific">Caenorhabditis briggsae</name>
    <dbReference type="NCBI Taxonomy" id="6238"/>
    <lineage>
        <taxon>Eukaryota</taxon>
        <taxon>Metazoa</taxon>
        <taxon>Ecdysozoa</taxon>
        <taxon>Nematoda</taxon>
        <taxon>Chromadorea</taxon>
        <taxon>Rhabditida</taxon>
        <taxon>Rhabditina</taxon>
        <taxon>Rhabditomorpha</taxon>
        <taxon>Rhabditoidea</taxon>
        <taxon>Rhabditidae</taxon>
        <taxon>Peloderinae</taxon>
        <taxon>Caenorhabditis</taxon>
    </lineage>
</organism>
<accession>A0AAE9JL11</accession>
<feature type="compositionally biased region" description="Pro residues" evidence="1">
    <location>
        <begin position="685"/>
        <end position="698"/>
    </location>
</feature>
<dbReference type="Proteomes" id="UP000829354">
    <property type="component" value="Chromosome V"/>
</dbReference>
<evidence type="ECO:0008006" key="4">
    <source>
        <dbReference type="Google" id="ProtNLM"/>
    </source>
</evidence>
<feature type="region of interest" description="Disordered" evidence="1">
    <location>
        <begin position="278"/>
        <end position="319"/>
    </location>
</feature>
<evidence type="ECO:0000313" key="3">
    <source>
        <dbReference type="Proteomes" id="UP000829354"/>
    </source>
</evidence>
<evidence type="ECO:0000256" key="1">
    <source>
        <dbReference type="SAM" id="MobiDB-lite"/>
    </source>
</evidence>
<reference evidence="2 3" key="1">
    <citation type="submission" date="2022-04" db="EMBL/GenBank/DDBJ databases">
        <title>Chromosome-level reference genomes for two strains of Caenorhabditis briggsae: an improved platform for comparative genomics.</title>
        <authorList>
            <person name="Stevens L."/>
            <person name="Andersen E."/>
        </authorList>
    </citation>
    <scope>NUCLEOTIDE SEQUENCE [LARGE SCALE GENOMIC DNA]</scope>
    <source>
        <strain evidence="2">VX34</strain>
        <tissue evidence="2">Whole-organism</tissue>
    </source>
</reference>
<feature type="compositionally biased region" description="Low complexity" evidence="1">
    <location>
        <begin position="345"/>
        <end position="362"/>
    </location>
</feature>
<gene>
    <name evidence="2" type="ORF">L5515_007322</name>
</gene>
<feature type="region of interest" description="Disordered" evidence="1">
    <location>
        <begin position="1"/>
        <end position="27"/>
    </location>
</feature>
<dbReference type="AlphaFoldDB" id="A0AAE9JL11"/>
<feature type="compositionally biased region" description="Polar residues" evidence="1">
    <location>
        <begin position="284"/>
        <end position="318"/>
    </location>
</feature>
<dbReference type="EMBL" id="CP092624">
    <property type="protein sequence ID" value="UMM34108.1"/>
    <property type="molecule type" value="Genomic_DNA"/>
</dbReference>
<dbReference type="Pfam" id="PF13909">
    <property type="entry name" value="zf-H2C2_5"/>
    <property type="match status" value="1"/>
</dbReference>
<keyword evidence="3" id="KW-1185">Reference proteome</keyword>
<feature type="compositionally biased region" description="Low complexity" evidence="1">
    <location>
        <begin position="15"/>
        <end position="24"/>
    </location>
</feature>
<feature type="compositionally biased region" description="Polar residues" evidence="1">
    <location>
        <begin position="675"/>
        <end position="684"/>
    </location>
</feature>
<proteinExistence type="predicted"/>
<feature type="region of interest" description="Disordered" evidence="1">
    <location>
        <begin position="675"/>
        <end position="698"/>
    </location>
</feature>
<feature type="region of interest" description="Disordered" evidence="1">
    <location>
        <begin position="345"/>
        <end position="369"/>
    </location>
</feature>
<sequence length="698" mass="75780">MCRADAAEAPPPPDASSSRPSPAATLRNLPPHRRVAITVVVVGWPLLSECNCCVGLSSDLMSTLSLLPVSLTLRDRSMLPTAFFLSTSLALPYPPSRGVCMLKPPIPTTISDNNNTKVAENLNEVNKGMSGQQIDTFSPWQAASSSSSVTGTSELFGSTYAMLSDHATYPEPWPGKQLTSSILFEQPQIQPIVGNSYDPPVRFDPPYAYRTAGASYMSAMPNLAATAAQCYQPRTNGYGPQFYPPAFAGVPNPQQLLLAAQAAQATNQHLQQQVLRPEPLRPGSQKNGNGNQLNRSSSNSSAETQRNNSVSVATVSPSEDNESQLLAAGILSTFCLNRKNSLNSPALTSSGSAASGTPPLGSDPNNTDLETDEERVMCMACRGVYPSRRSLTGHIGRNEKCREIIGRNYLDAVANGVNPPIPGTDAAIKSGAITTGTDGMSPVCPYCDRFISHYKGNIRRHINQCCKSAEPMKRHRVENAEKHTPKKRAKKEVDTNRYHHEYPDPDTPSLNGGVMTTPKISPASSSFYGGANSSELCSPTEYSNSAYEPYPMNGHSETTQRETQVLQDAYICEDCDFVTVYKGNMKRHLNTCHPQPDCKKWDSKLEGMRASNLGISGDRLQERLAAHKANSSRGRKPRKKKENNTEESDPMEFKDILKTETDTLIEVLTATSSINMDGYSNGNNFPPPPPPPPPPMLL</sequence>
<protein>
    <recommendedName>
        <fullName evidence="4">Protein CBR-SOMI-1</fullName>
    </recommendedName>
</protein>